<evidence type="ECO:0000256" key="3">
    <source>
        <dbReference type="ARBA" id="ARBA00022448"/>
    </source>
</evidence>
<keyword evidence="5 13" id="KW-0812">Transmembrane</keyword>
<evidence type="ECO:0000259" key="15">
    <source>
        <dbReference type="Pfam" id="PF10613"/>
    </source>
</evidence>
<keyword evidence="3" id="KW-0813">Transport</keyword>
<feature type="transmembrane region" description="Helical" evidence="13">
    <location>
        <begin position="168"/>
        <end position="192"/>
    </location>
</feature>
<dbReference type="EnsemblMetazoa" id="SMAR015734-RA">
    <property type="protein sequence ID" value="SMAR015734-PA"/>
    <property type="gene ID" value="SMAR015734"/>
</dbReference>
<reference evidence="17" key="1">
    <citation type="submission" date="2011-05" db="EMBL/GenBank/DDBJ databases">
        <authorList>
            <person name="Richards S.R."/>
            <person name="Qu J."/>
            <person name="Jiang H."/>
            <person name="Jhangiani S.N."/>
            <person name="Agravi P."/>
            <person name="Goodspeed R."/>
            <person name="Gross S."/>
            <person name="Mandapat C."/>
            <person name="Jackson L."/>
            <person name="Mathew T."/>
            <person name="Pu L."/>
            <person name="Thornton R."/>
            <person name="Saada N."/>
            <person name="Wilczek-Boney K.B."/>
            <person name="Lee S."/>
            <person name="Kovar C."/>
            <person name="Wu Y."/>
            <person name="Scherer S.E."/>
            <person name="Worley K.C."/>
            <person name="Muzny D.M."/>
            <person name="Gibbs R."/>
        </authorList>
    </citation>
    <scope>NUCLEOTIDE SEQUENCE</scope>
    <source>
        <strain evidence="17">Brora</strain>
    </source>
</reference>
<keyword evidence="9" id="KW-0675">Receptor</keyword>
<feature type="domain" description="Ionotropic glutamate receptor C-terminal" evidence="14">
    <location>
        <begin position="169"/>
        <end position="331"/>
    </location>
</feature>
<keyword evidence="8 13" id="KW-0472">Membrane</keyword>
<comment type="subcellular location">
    <subcellularLocation>
        <location evidence="1">Cell membrane</location>
        <topology evidence="1">Multi-pass membrane protein</topology>
    </subcellularLocation>
</comment>
<dbReference type="Pfam" id="PF00060">
    <property type="entry name" value="Lig_chan"/>
    <property type="match status" value="1"/>
</dbReference>
<keyword evidence="12" id="KW-0407">Ion channel</keyword>
<evidence type="ECO:0000256" key="13">
    <source>
        <dbReference type="SAM" id="Phobius"/>
    </source>
</evidence>
<dbReference type="GO" id="GO:0015276">
    <property type="term" value="F:ligand-gated monoatomic ion channel activity"/>
    <property type="evidence" value="ECO:0007669"/>
    <property type="project" value="InterPro"/>
</dbReference>
<feature type="transmembrane region" description="Helical" evidence="13">
    <location>
        <begin position="230"/>
        <end position="248"/>
    </location>
</feature>
<dbReference type="SUPFAM" id="SSF53850">
    <property type="entry name" value="Periplasmic binding protein-like II"/>
    <property type="match status" value="1"/>
</dbReference>
<keyword evidence="17" id="KW-1185">Reference proteome</keyword>
<evidence type="ECO:0000256" key="11">
    <source>
        <dbReference type="ARBA" id="ARBA00023286"/>
    </source>
</evidence>
<keyword evidence="7" id="KW-0406">Ion transport</keyword>
<accession>T1JPF7</accession>
<keyword evidence="11" id="KW-1071">Ligand-gated ion channel</keyword>
<evidence type="ECO:0000259" key="14">
    <source>
        <dbReference type="Pfam" id="PF00060"/>
    </source>
</evidence>
<name>T1JPF7_STRMM</name>
<dbReference type="GO" id="GO:0050906">
    <property type="term" value="P:detection of stimulus involved in sensory perception"/>
    <property type="evidence" value="ECO:0007669"/>
    <property type="project" value="UniProtKB-ARBA"/>
</dbReference>
<evidence type="ECO:0000256" key="6">
    <source>
        <dbReference type="ARBA" id="ARBA00022989"/>
    </source>
</evidence>
<proteinExistence type="inferred from homology"/>
<dbReference type="eggNOG" id="KOG1052">
    <property type="taxonomic scope" value="Eukaryota"/>
</dbReference>
<dbReference type="Proteomes" id="UP000014500">
    <property type="component" value="Unassembled WGS sequence"/>
</dbReference>
<evidence type="ECO:0000256" key="5">
    <source>
        <dbReference type="ARBA" id="ARBA00022692"/>
    </source>
</evidence>
<evidence type="ECO:0000256" key="9">
    <source>
        <dbReference type="ARBA" id="ARBA00023170"/>
    </source>
</evidence>
<dbReference type="Gene3D" id="3.40.190.10">
    <property type="entry name" value="Periplasmic binding protein-like II"/>
    <property type="match status" value="1"/>
</dbReference>
<dbReference type="PANTHER" id="PTHR42643">
    <property type="entry name" value="IONOTROPIC RECEPTOR 20A-RELATED"/>
    <property type="match status" value="1"/>
</dbReference>
<feature type="domain" description="Ionotropic glutamate receptor L-glutamate and glycine-binding" evidence="15">
    <location>
        <begin position="65"/>
        <end position="151"/>
    </location>
</feature>
<dbReference type="InterPro" id="IPR052192">
    <property type="entry name" value="Insect_Ionotropic_Sensory_Rcpt"/>
</dbReference>
<keyword evidence="4" id="KW-1003">Cell membrane</keyword>
<dbReference type="AlphaFoldDB" id="T1JPF7"/>
<dbReference type="Gene3D" id="1.10.287.70">
    <property type="match status" value="1"/>
</dbReference>
<evidence type="ECO:0000313" key="17">
    <source>
        <dbReference type="Proteomes" id="UP000014500"/>
    </source>
</evidence>
<evidence type="ECO:0000256" key="1">
    <source>
        <dbReference type="ARBA" id="ARBA00004651"/>
    </source>
</evidence>
<keyword evidence="6 13" id="KW-1133">Transmembrane helix</keyword>
<evidence type="ECO:0000256" key="2">
    <source>
        <dbReference type="ARBA" id="ARBA00008685"/>
    </source>
</evidence>
<reference evidence="16" key="2">
    <citation type="submission" date="2015-02" db="UniProtKB">
        <authorList>
            <consortium name="EnsemblMetazoa"/>
        </authorList>
    </citation>
    <scope>IDENTIFICATION</scope>
</reference>
<dbReference type="PANTHER" id="PTHR42643:SF24">
    <property type="entry name" value="IONOTROPIC RECEPTOR 60A"/>
    <property type="match status" value="1"/>
</dbReference>
<protein>
    <recommendedName>
        <fullName evidence="18">Ionotropic glutamate receptor L-glutamate and glycine-binding domain-containing protein</fullName>
    </recommendedName>
</protein>
<evidence type="ECO:0000256" key="4">
    <source>
        <dbReference type="ARBA" id="ARBA00022475"/>
    </source>
</evidence>
<evidence type="ECO:0008006" key="18">
    <source>
        <dbReference type="Google" id="ProtNLM"/>
    </source>
</evidence>
<dbReference type="InterPro" id="IPR001320">
    <property type="entry name" value="Iontro_rcpt_C"/>
</dbReference>
<evidence type="ECO:0000313" key="16">
    <source>
        <dbReference type="EnsemblMetazoa" id="SMAR015734-PA"/>
    </source>
</evidence>
<dbReference type="GO" id="GO:0005886">
    <property type="term" value="C:plasma membrane"/>
    <property type="evidence" value="ECO:0007669"/>
    <property type="project" value="UniProtKB-SubCell"/>
</dbReference>
<dbReference type="InterPro" id="IPR019594">
    <property type="entry name" value="Glu/Gly-bd"/>
</dbReference>
<evidence type="ECO:0000256" key="7">
    <source>
        <dbReference type="ARBA" id="ARBA00023065"/>
    </source>
</evidence>
<dbReference type="STRING" id="126957.T1JPF7"/>
<evidence type="ECO:0000256" key="8">
    <source>
        <dbReference type="ARBA" id="ARBA00023136"/>
    </source>
</evidence>
<comment type="similarity">
    <text evidence="2">Belongs to the glutamate-gated ion channel (TC 1.A.10.1) family.</text>
</comment>
<sequence length="431" mass="49444">MDVYKNNLFKPVIKLTIIFVVIEFQYLEYKWLSIDAAEIPRKYSLLVCQNQSSIYSVPPLITLSHSLKVGGFFGQVFNIFHTAFNVSFKTVRTEDGQFGTVINGNWTGMMGDLVQGKADIAPGLVVTRRRSNYINNSPQVYPVQNDIIYKKITHYEWNYTFYFQPRTLKMWLCIFAISLAVILVKVSANNVLRKKDFMSNFRNFMNECVLCWPIVLQGNSIIFSLKSTKLMFAIYISFSMLILISYNSKLTSLLATPRMKIPFTSLKDMLENTHFLPVILIGHKAEEIFMNSTYENTTVKKVRTSMEAIESIYRDKLGYIDTLLAVENLIRGNCTFAVAAHFISRGPATLAYSKQFEYMEFFNSKILLLKQYGILPIEFKRFYPGLESCPEKPFNPISFGQIIGPFVLIMTGILIALLLGIIELIAYKYSI</sequence>
<dbReference type="EMBL" id="JH432208">
    <property type="status" value="NOT_ANNOTATED_CDS"/>
    <property type="molecule type" value="Genomic_DNA"/>
</dbReference>
<dbReference type="OMA" id="DMLENTH"/>
<keyword evidence="10" id="KW-0325">Glycoprotein</keyword>
<dbReference type="PhylomeDB" id="T1JPF7"/>
<evidence type="ECO:0000256" key="12">
    <source>
        <dbReference type="ARBA" id="ARBA00023303"/>
    </source>
</evidence>
<dbReference type="HOGENOM" id="CLU_037166_0_0_1"/>
<evidence type="ECO:0000256" key="10">
    <source>
        <dbReference type="ARBA" id="ARBA00023180"/>
    </source>
</evidence>
<feature type="transmembrane region" description="Helical" evidence="13">
    <location>
        <begin position="402"/>
        <end position="427"/>
    </location>
</feature>
<organism evidence="16 17">
    <name type="scientific">Strigamia maritima</name>
    <name type="common">European centipede</name>
    <name type="synonym">Geophilus maritimus</name>
    <dbReference type="NCBI Taxonomy" id="126957"/>
    <lineage>
        <taxon>Eukaryota</taxon>
        <taxon>Metazoa</taxon>
        <taxon>Ecdysozoa</taxon>
        <taxon>Arthropoda</taxon>
        <taxon>Myriapoda</taxon>
        <taxon>Chilopoda</taxon>
        <taxon>Pleurostigmophora</taxon>
        <taxon>Geophilomorpha</taxon>
        <taxon>Linotaeniidae</taxon>
        <taxon>Strigamia</taxon>
    </lineage>
</organism>
<dbReference type="Pfam" id="PF10613">
    <property type="entry name" value="Lig_chan-Glu_bd"/>
    <property type="match status" value="1"/>
</dbReference>